<dbReference type="PANTHER" id="PTHR12137:SF54">
    <property type="entry name" value="CARBOHYDRATE SULFOTRANSFERASE"/>
    <property type="match status" value="1"/>
</dbReference>
<evidence type="ECO:0000256" key="2">
    <source>
        <dbReference type="ARBA" id="ARBA00022679"/>
    </source>
</evidence>
<evidence type="ECO:0000313" key="8">
    <source>
        <dbReference type="EMBL" id="SDT10072.1"/>
    </source>
</evidence>
<keyword evidence="9" id="KW-1185">Reference proteome</keyword>
<evidence type="ECO:0000256" key="3">
    <source>
        <dbReference type="ARBA" id="ARBA00022692"/>
    </source>
</evidence>
<evidence type="ECO:0000313" key="9">
    <source>
        <dbReference type="Proteomes" id="UP000199103"/>
    </source>
</evidence>
<protein>
    <submittedName>
        <fullName evidence="8">Sulfotransferase family protein</fullName>
    </submittedName>
</protein>
<keyword evidence="5" id="KW-0333">Golgi apparatus</keyword>
<accession>A0A1H1XLJ0</accession>
<dbReference type="GO" id="GO:0016051">
    <property type="term" value="P:carbohydrate biosynthetic process"/>
    <property type="evidence" value="ECO:0007669"/>
    <property type="project" value="InterPro"/>
</dbReference>
<name>A0A1H1XLJ0_9ACTN</name>
<keyword evidence="2 8" id="KW-0808">Transferase</keyword>
<dbReference type="PANTHER" id="PTHR12137">
    <property type="entry name" value="CARBOHYDRATE SULFOTRANSFERASE"/>
    <property type="match status" value="1"/>
</dbReference>
<organism evidence="8 9">
    <name type="scientific">Microlunatus soli</name>
    <dbReference type="NCBI Taxonomy" id="630515"/>
    <lineage>
        <taxon>Bacteria</taxon>
        <taxon>Bacillati</taxon>
        <taxon>Actinomycetota</taxon>
        <taxon>Actinomycetes</taxon>
        <taxon>Propionibacteriales</taxon>
        <taxon>Propionibacteriaceae</taxon>
        <taxon>Microlunatus</taxon>
    </lineage>
</organism>
<keyword evidence="4" id="KW-1133">Transmembrane helix</keyword>
<dbReference type="Proteomes" id="UP000199103">
    <property type="component" value="Chromosome I"/>
</dbReference>
<dbReference type="GO" id="GO:0016020">
    <property type="term" value="C:membrane"/>
    <property type="evidence" value="ECO:0007669"/>
    <property type="project" value="InterPro"/>
</dbReference>
<dbReference type="Pfam" id="PF03567">
    <property type="entry name" value="Sulfotransfer_2"/>
    <property type="match status" value="1"/>
</dbReference>
<evidence type="ECO:0000256" key="1">
    <source>
        <dbReference type="ARBA" id="ARBA00004323"/>
    </source>
</evidence>
<evidence type="ECO:0000256" key="7">
    <source>
        <dbReference type="ARBA" id="ARBA00023180"/>
    </source>
</evidence>
<gene>
    <name evidence="8" type="ORF">SAMN04489812_4137</name>
</gene>
<dbReference type="GO" id="GO:0008146">
    <property type="term" value="F:sulfotransferase activity"/>
    <property type="evidence" value="ECO:0007669"/>
    <property type="project" value="InterPro"/>
</dbReference>
<dbReference type="InterPro" id="IPR005331">
    <property type="entry name" value="Sulfotransferase"/>
</dbReference>
<reference evidence="8 9" key="1">
    <citation type="submission" date="2016-10" db="EMBL/GenBank/DDBJ databases">
        <authorList>
            <person name="de Groot N.N."/>
        </authorList>
    </citation>
    <scope>NUCLEOTIDE SEQUENCE [LARGE SCALE GENOMIC DNA]</scope>
    <source>
        <strain evidence="8 9">DSM 21800</strain>
    </source>
</reference>
<dbReference type="InterPro" id="IPR018011">
    <property type="entry name" value="Carb_sulfotrans_8-10"/>
</dbReference>
<evidence type="ECO:0000256" key="5">
    <source>
        <dbReference type="ARBA" id="ARBA00023034"/>
    </source>
</evidence>
<keyword evidence="3" id="KW-0812">Transmembrane</keyword>
<dbReference type="STRING" id="630515.SAMN04489812_4137"/>
<dbReference type="AlphaFoldDB" id="A0A1H1XLJ0"/>
<keyword evidence="6" id="KW-0472">Membrane</keyword>
<dbReference type="EMBL" id="LT629772">
    <property type="protein sequence ID" value="SDT10072.1"/>
    <property type="molecule type" value="Genomic_DNA"/>
</dbReference>
<sequence>MPCSDLLGIIDGAMITEQDRLAQLITQRRATDGYQTWGYHSRVSVAHRWVCVPIPKVACTTTKTVLREFDGLPPSEHIHDEGPRLADFTVADNVEMIMSPDWLRFAFVRNPYARLYSAYKSKIGNTWEQQYDWLRGEIREAFDYPARDSRRAGMVTFDDFVRLVAASDDPRIITDGHLAAQTAVLQQDCIRYDVIGRFESFQDDFTAILTRLGAPDDVRQRAREVLNPTPYSPLAAAYRRELADIVHTLYEADFEAWNYPRDSWLFIDL</sequence>
<comment type="subcellular location">
    <subcellularLocation>
        <location evidence="1">Golgi apparatus membrane</location>
        <topology evidence="1">Single-pass type II membrane protein</topology>
    </subcellularLocation>
</comment>
<keyword evidence="7" id="KW-0325">Glycoprotein</keyword>
<evidence type="ECO:0000256" key="6">
    <source>
        <dbReference type="ARBA" id="ARBA00023136"/>
    </source>
</evidence>
<proteinExistence type="predicted"/>
<evidence type="ECO:0000256" key="4">
    <source>
        <dbReference type="ARBA" id="ARBA00022989"/>
    </source>
</evidence>